<dbReference type="RefSeq" id="WP_103879872.1">
    <property type="nucleotide sequence ID" value="NZ_FNVG01000006.1"/>
</dbReference>
<gene>
    <name evidence="2" type="ORF">SAMN04488244_106123</name>
</gene>
<accession>A0A1H5WY42</accession>
<reference evidence="3" key="1">
    <citation type="submission" date="2016-10" db="EMBL/GenBank/DDBJ databases">
        <authorList>
            <person name="Varghese N."/>
            <person name="Submissions S."/>
        </authorList>
    </citation>
    <scope>NUCLEOTIDE SEQUENCE [LARGE SCALE GENOMIC DNA]</scope>
    <source>
        <strain evidence="3">CGMCC 1.7062</strain>
    </source>
</reference>
<evidence type="ECO:0000313" key="2">
    <source>
        <dbReference type="EMBL" id="SEG04422.1"/>
    </source>
</evidence>
<protein>
    <submittedName>
        <fullName evidence="2">Uncharacterized protein</fullName>
    </submittedName>
</protein>
<proteinExistence type="predicted"/>
<dbReference type="Proteomes" id="UP000236721">
    <property type="component" value="Unassembled WGS sequence"/>
</dbReference>
<organism evidence="2 3">
    <name type="scientific">Vibrio hangzhouensis</name>
    <dbReference type="NCBI Taxonomy" id="462991"/>
    <lineage>
        <taxon>Bacteria</taxon>
        <taxon>Pseudomonadati</taxon>
        <taxon>Pseudomonadota</taxon>
        <taxon>Gammaproteobacteria</taxon>
        <taxon>Vibrionales</taxon>
        <taxon>Vibrionaceae</taxon>
        <taxon>Vibrio</taxon>
    </lineage>
</organism>
<keyword evidence="1" id="KW-0732">Signal</keyword>
<dbReference type="OrthoDB" id="5877124at2"/>
<feature type="signal peptide" evidence="1">
    <location>
        <begin position="1"/>
        <end position="19"/>
    </location>
</feature>
<evidence type="ECO:0000313" key="3">
    <source>
        <dbReference type="Proteomes" id="UP000236721"/>
    </source>
</evidence>
<dbReference type="EMBL" id="FNVG01000006">
    <property type="protein sequence ID" value="SEG04422.1"/>
    <property type="molecule type" value="Genomic_DNA"/>
</dbReference>
<feature type="chain" id="PRO_5009288849" evidence="1">
    <location>
        <begin position="20"/>
        <end position="108"/>
    </location>
</feature>
<dbReference type="AlphaFoldDB" id="A0A1H5WY42"/>
<sequence length="108" mass="12313">MKKLILAFALSLLANGAYADAAKGQEYYLEHLRPLFGYNGEEFATQHLKVEWKRYFKKDAAKFIKKYSKKHPESAEFLASDEFQTIAPDIRDFAIKYAADSGELPACN</sequence>
<keyword evidence="3" id="KW-1185">Reference proteome</keyword>
<name>A0A1H5WY42_9VIBR</name>
<evidence type="ECO:0000256" key="1">
    <source>
        <dbReference type="SAM" id="SignalP"/>
    </source>
</evidence>